<evidence type="ECO:0000313" key="1">
    <source>
        <dbReference type="EMBL" id="SNW06620.1"/>
    </source>
</evidence>
<dbReference type="AlphaFoldDB" id="A0A240CF57"/>
<proteinExistence type="predicted"/>
<reference evidence="1 2" key="1">
    <citation type="submission" date="2017-06" db="EMBL/GenBank/DDBJ databases">
        <authorList>
            <consortium name="Pathogen Informatics"/>
        </authorList>
    </citation>
    <scope>NUCLEOTIDE SEQUENCE [LARGE SCALE GENOMIC DNA]</scope>
    <source>
        <strain evidence="1 2">NCTC12148</strain>
    </source>
</reference>
<dbReference type="OrthoDB" id="8556561at2"/>
<keyword evidence="2" id="KW-1185">Reference proteome</keyword>
<sequence>MTGNHSNFIPQAHVVPFITPLALLLDACLTPVERNAWQVLRMLRAVDGRSALASLAQLRPYLTTTPLGQRAGYETAWRALIVLRLTGWKAPAAGGPTARSLTADQRALDMQVRQTIRRELGHERTQITAVYLGR</sequence>
<protein>
    <submittedName>
        <fullName evidence="1">Uncharacterized protein</fullName>
    </submittedName>
</protein>
<evidence type="ECO:0000313" key="2">
    <source>
        <dbReference type="Proteomes" id="UP000215134"/>
    </source>
</evidence>
<organism evidence="1 2">
    <name type="scientific">Serratia ficaria</name>
    <dbReference type="NCBI Taxonomy" id="61651"/>
    <lineage>
        <taxon>Bacteria</taxon>
        <taxon>Pseudomonadati</taxon>
        <taxon>Pseudomonadota</taxon>
        <taxon>Gammaproteobacteria</taxon>
        <taxon>Enterobacterales</taxon>
        <taxon>Yersiniaceae</taxon>
        <taxon>Serratia</taxon>
    </lineage>
</organism>
<dbReference type="KEGG" id="sfj:SAMEA4384070_4859"/>
<dbReference type="GeneID" id="75029973"/>
<accession>A0A240CF57</accession>
<dbReference type="Proteomes" id="UP000215134">
    <property type="component" value="Chromosome 1"/>
</dbReference>
<name>A0A240CF57_SERFI</name>
<dbReference type="RefSeq" id="WP_095099916.1">
    <property type="nucleotide sequence ID" value="NZ_CAMIQD010000005.1"/>
</dbReference>
<dbReference type="EMBL" id="LT906479">
    <property type="protein sequence ID" value="SNW06620.1"/>
    <property type="molecule type" value="Genomic_DNA"/>
</dbReference>
<gene>
    <name evidence="1" type="ORF">SAMEA4384070_04859</name>
</gene>